<protein>
    <recommendedName>
        <fullName evidence="3">Myo-inositol-1-phosphate synthase GAPDH-like domain-containing protein</fullName>
    </recommendedName>
</protein>
<dbReference type="Proteomes" id="UP000242015">
    <property type="component" value="Unassembled WGS sequence"/>
</dbReference>
<dbReference type="GO" id="GO:0004512">
    <property type="term" value="F:inositol-3-phosphate synthase activity"/>
    <property type="evidence" value="ECO:0007669"/>
    <property type="project" value="TreeGrafter"/>
</dbReference>
<reference evidence="1 2" key="1">
    <citation type="submission" date="2017-04" db="EMBL/GenBank/DDBJ databases">
        <title>Novel microbial lineages endemic to geothermal iron-oxide mats fill important gaps in the evolutionary history of Archaea.</title>
        <authorList>
            <person name="Jay Z.J."/>
            <person name="Beam J.P."/>
            <person name="Dlakic M."/>
            <person name="Rusch D.B."/>
            <person name="Kozubal M.A."/>
            <person name="Inskeep W.P."/>
        </authorList>
    </citation>
    <scope>NUCLEOTIDE SEQUENCE [LARGE SCALE GENOMIC DNA]</scope>
    <source>
        <strain evidence="1">BE_D</strain>
    </source>
</reference>
<dbReference type="Gene3D" id="3.40.50.720">
    <property type="entry name" value="NAD(P)-binding Rossmann-like Domain"/>
    <property type="match status" value="1"/>
</dbReference>
<dbReference type="EMBL" id="NEXF01000116">
    <property type="protein sequence ID" value="PSO08245.1"/>
    <property type="molecule type" value="Genomic_DNA"/>
</dbReference>
<dbReference type="AlphaFoldDB" id="A0A2R6CBF7"/>
<dbReference type="PANTHER" id="PTHR43125:SF1">
    <property type="entry name" value="INOSITOL-3-PHOSPHATE SYNTHASE"/>
    <property type="match status" value="1"/>
</dbReference>
<dbReference type="GO" id="GO:0006021">
    <property type="term" value="P:inositol biosynthetic process"/>
    <property type="evidence" value="ECO:0007669"/>
    <property type="project" value="TreeGrafter"/>
</dbReference>
<evidence type="ECO:0000313" key="2">
    <source>
        <dbReference type="Proteomes" id="UP000242015"/>
    </source>
</evidence>
<name>A0A2R6CBF7_9ARCH</name>
<dbReference type="PANTHER" id="PTHR43125">
    <property type="entry name" value="INOSITOL-3-PHOSPHATE SYNTHASE"/>
    <property type="match status" value="1"/>
</dbReference>
<dbReference type="InterPro" id="IPR052199">
    <property type="entry name" value="MIPS"/>
</dbReference>
<dbReference type="InterPro" id="IPR036291">
    <property type="entry name" value="NAD(P)-bd_dom_sf"/>
</dbReference>
<gene>
    <name evidence="1" type="ORF">B9Q04_06605</name>
</gene>
<comment type="caution">
    <text evidence="1">The sequence shown here is derived from an EMBL/GenBank/DDBJ whole genome shotgun (WGS) entry which is preliminary data.</text>
</comment>
<sequence>MGNYTLGAPLEIELTLRTQDGANAAGPLLDAIRAAKVALDRGIGGALEEVNPYLFKLVRSKVDPISAEKNFIKFFEEN</sequence>
<evidence type="ECO:0008006" key="3">
    <source>
        <dbReference type="Google" id="ProtNLM"/>
    </source>
</evidence>
<evidence type="ECO:0000313" key="1">
    <source>
        <dbReference type="EMBL" id="PSO08245.1"/>
    </source>
</evidence>
<proteinExistence type="predicted"/>
<organism evidence="1 2">
    <name type="scientific">Candidatus Marsarchaeota G2 archaeon BE_D</name>
    <dbReference type="NCBI Taxonomy" id="1978158"/>
    <lineage>
        <taxon>Archaea</taxon>
        <taxon>Candidatus Marsarchaeota</taxon>
        <taxon>Candidatus Marsarchaeota group 2</taxon>
    </lineage>
</organism>
<accession>A0A2R6CBF7</accession>
<dbReference type="SUPFAM" id="SSF51735">
    <property type="entry name" value="NAD(P)-binding Rossmann-fold domains"/>
    <property type="match status" value="1"/>
</dbReference>